<sequence length="61" mass="7387">MDRDKLIRKFERYALNDLGLQYRTCTGYKNSLNSYLDWLKDSSIKPKKITLQESYDFIAYR</sequence>
<dbReference type="RefSeq" id="WP_069832023.1">
    <property type="nucleotide sequence ID" value="NZ_MDJD01000054.1"/>
</dbReference>
<dbReference type="InterPro" id="IPR010998">
    <property type="entry name" value="Integrase_recombinase_N"/>
</dbReference>
<dbReference type="GO" id="GO:0003677">
    <property type="term" value="F:DNA binding"/>
    <property type="evidence" value="ECO:0007669"/>
    <property type="project" value="UniProtKB-UniRule"/>
</dbReference>
<accession>A0A1E5SJP1</accession>
<evidence type="ECO:0000256" key="3">
    <source>
        <dbReference type="PROSITE-ProRule" id="PRU01248"/>
    </source>
</evidence>
<comment type="caution">
    <text evidence="5">The sequence shown here is derived from an EMBL/GenBank/DDBJ whole genome shotgun (WGS) entry which is preliminary data.</text>
</comment>
<evidence type="ECO:0000259" key="4">
    <source>
        <dbReference type="PROSITE" id="PS51900"/>
    </source>
</evidence>
<dbReference type="Proteomes" id="UP000095713">
    <property type="component" value="Unassembled WGS sequence"/>
</dbReference>
<organism evidence="5 6">
    <name type="scientific">Flavivirga aquatica</name>
    <dbReference type="NCBI Taxonomy" id="1849968"/>
    <lineage>
        <taxon>Bacteria</taxon>
        <taxon>Pseudomonadati</taxon>
        <taxon>Bacteroidota</taxon>
        <taxon>Flavobacteriia</taxon>
        <taxon>Flavobacteriales</taxon>
        <taxon>Flavobacteriaceae</taxon>
        <taxon>Flavivirga</taxon>
    </lineage>
</organism>
<evidence type="ECO:0000256" key="2">
    <source>
        <dbReference type="ARBA" id="ARBA00023125"/>
    </source>
</evidence>
<dbReference type="GO" id="GO:0015074">
    <property type="term" value="P:DNA integration"/>
    <property type="evidence" value="ECO:0007669"/>
    <property type="project" value="UniProtKB-KW"/>
</dbReference>
<gene>
    <name evidence="5" type="ORF">A8C32_09300</name>
</gene>
<evidence type="ECO:0000256" key="1">
    <source>
        <dbReference type="ARBA" id="ARBA00022908"/>
    </source>
</evidence>
<name>A0A1E5SJP1_9FLAO</name>
<dbReference type="AlphaFoldDB" id="A0A1E5SJP1"/>
<dbReference type="EMBL" id="MDJD01000054">
    <property type="protein sequence ID" value="OEJ99347.1"/>
    <property type="molecule type" value="Genomic_DNA"/>
</dbReference>
<reference evidence="5 6" key="1">
    <citation type="submission" date="2016-05" db="EMBL/GenBank/DDBJ databases">
        <title>Draft Genome Sequence of Algibacter sp. Strain SK-16 Isolated from the Surface Water of Aburatsubo Inlet.</title>
        <authorList>
            <person name="Wong S.-K."/>
            <person name="Yoshizawa S."/>
            <person name="Nakajima Y."/>
            <person name="Ogura Y."/>
            <person name="Tetsuya H."/>
            <person name="Hamasaki K."/>
        </authorList>
    </citation>
    <scope>NUCLEOTIDE SEQUENCE [LARGE SCALE GENOMIC DNA]</scope>
    <source>
        <strain evidence="5 6">SK-16</strain>
    </source>
</reference>
<keyword evidence="2 3" id="KW-0238">DNA-binding</keyword>
<feature type="domain" description="Core-binding (CB)" evidence="4">
    <location>
        <begin position="1"/>
        <end position="61"/>
    </location>
</feature>
<protein>
    <recommendedName>
        <fullName evidence="4">Core-binding (CB) domain-containing protein</fullName>
    </recommendedName>
</protein>
<evidence type="ECO:0000313" key="5">
    <source>
        <dbReference type="EMBL" id="OEJ99347.1"/>
    </source>
</evidence>
<dbReference type="PROSITE" id="PS51900">
    <property type="entry name" value="CB"/>
    <property type="match status" value="1"/>
</dbReference>
<evidence type="ECO:0000313" key="6">
    <source>
        <dbReference type="Proteomes" id="UP000095713"/>
    </source>
</evidence>
<proteinExistence type="predicted"/>
<keyword evidence="6" id="KW-1185">Reference proteome</keyword>
<dbReference type="InterPro" id="IPR044068">
    <property type="entry name" value="CB"/>
</dbReference>
<keyword evidence="1" id="KW-0229">DNA integration</keyword>
<dbReference type="STRING" id="1849968.A8C32_09300"/>
<dbReference type="Gene3D" id="1.10.150.130">
    <property type="match status" value="1"/>
</dbReference>